<organism evidence="4 5">
    <name type="scientific">Cereibacter ovatus</name>
    <dbReference type="NCBI Taxonomy" id="439529"/>
    <lineage>
        <taxon>Bacteria</taxon>
        <taxon>Pseudomonadati</taxon>
        <taxon>Pseudomonadota</taxon>
        <taxon>Alphaproteobacteria</taxon>
        <taxon>Rhodobacterales</taxon>
        <taxon>Paracoccaceae</taxon>
        <taxon>Cereibacter</taxon>
    </lineage>
</organism>
<evidence type="ECO:0000313" key="4">
    <source>
        <dbReference type="EMBL" id="SNX73964.1"/>
    </source>
</evidence>
<comment type="pathway">
    <text evidence="1">Cofactor biosynthesis; molybdopterin biosynthesis.</text>
</comment>
<dbReference type="NCBIfam" id="NF006932">
    <property type="entry name" value="PRK09417.1"/>
    <property type="match status" value="1"/>
</dbReference>
<dbReference type="NCBIfam" id="TIGR00177">
    <property type="entry name" value="molyb_syn"/>
    <property type="match status" value="1"/>
</dbReference>
<dbReference type="PANTHER" id="PTHR43764:SF1">
    <property type="entry name" value="MOLYBDOPTERIN MOLYBDOTRANSFERASE"/>
    <property type="match status" value="1"/>
</dbReference>
<keyword evidence="4" id="KW-0808">Transferase</keyword>
<dbReference type="PANTHER" id="PTHR43764">
    <property type="entry name" value="MOLYBDENUM COFACTOR BIOSYNTHESIS"/>
    <property type="match status" value="1"/>
</dbReference>
<dbReference type="InterPro" id="IPR001453">
    <property type="entry name" value="MoaB/Mog_dom"/>
</dbReference>
<dbReference type="CDD" id="cd00886">
    <property type="entry name" value="MogA_MoaB"/>
    <property type="match status" value="1"/>
</dbReference>
<dbReference type="InterPro" id="IPR051920">
    <property type="entry name" value="MPT_Adenylyltrnsfr/MoaC-Rel"/>
</dbReference>
<dbReference type="AlphaFoldDB" id="A0A285D2C0"/>
<reference evidence="5" key="1">
    <citation type="submission" date="2017-08" db="EMBL/GenBank/DDBJ databases">
        <authorList>
            <person name="Varghese N."/>
            <person name="Submissions S."/>
        </authorList>
    </citation>
    <scope>NUCLEOTIDE SEQUENCE [LARGE SCALE GENOMIC DNA]</scope>
    <source>
        <strain evidence="5">JA234</strain>
    </source>
</reference>
<dbReference type="GO" id="GO:0006777">
    <property type="term" value="P:Mo-molybdopterin cofactor biosynthetic process"/>
    <property type="evidence" value="ECO:0007669"/>
    <property type="project" value="UniProtKB-KW"/>
</dbReference>
<protein>
    <submittedName>
        <fullName evidence="4">Molybdopterin adenylyltransferase</fullName>
    </submittedName>
</protein>
<dbReference type="Gene3D" id="3.40.980.10">
    <property type="entry name" value="MoaB/Mog-like domain"/>
    <property type="match status" value="1"/>
</dbReference>
<accession>A0A285D2C0</accession>
<evidence type="ECO:0000313" key="5">
    <source>
        <dbReference type="Proteomes" id="UP000219467"/>
    </source>
</evidence>
<dbReference type="Proteomes" id="UP000219467">
    <property type="component" value="Unassembled WGS sequence"/>
</dbReference>
<evidence type="ECO:0000256" key="1">
    <source>
        <dbReference type="ARBA" id="ARBA00005046"/>
    </source>
</evidence>
<sequence length="183" mass="19369">MKIAIVTASDRASCGDYEDTSGPAIADWLETVVTSPYRIIRRIVPDGIESVRDTLVELCDLEGAALVFTTGGTGPSPRDLTPEAMALTIEKELPGFGELLRFAGLQQTPTAILSRQTAGIRGRSLIVNLPGQPASITLSLQAIFAAIPKCLELIGAGGMTVSDRWGAEGHAAPRLPDYLRPPS</sequence>
<dbReference type="InterPro" id="IPR036425">
    <property type="entry name" value="MoaB/Mog-like_dom_sf"/>
</dbReference>
<keyword evidence="4" id="KW-0548">Nucleotidyltransferase</keyword>
<gene>
    <name evidence="4" type="ORF">SAMN05878503_11825</name>
</gene>
<dbReference type="RefSeq" id="WP_097031495.1">
    <property type="nucleotide sequence ID" value="NZ_OAOQ01000018.1"/>
</dbReference>
<dbReference type="EMBL" id="OAOQ01000018">
    <property type="protein sequence ID" value="SNX73964.1"/>
    <property type="molecule type" value="Genomic_DNA"/>
</dbReference>
<dbReference type="OrthoDB" id="9784492at2"/>
<proteinExistence type="predicted"/>
<dbReference type="Pfam" id="PF00994">
    <property type="entry name" value="MoCF_biosynth"/>
    <property type="match status" value="1"/>
</dbReference>
<name>A0A285D2C0_9RHOB</name>
<evidence type="ECO:0000259" key="3">
    <source>
        <dbReference type="SMART" id="SM00852"/>
    </source>
</evidence>
<feature type="domain" description="MoaB/Mog" evidence="3">
    <location>
        <begin position="4"/>
        <end position="150"/>
    </location>
</feature>
<dbReference type="SMART" id="SM00852">
    <property type="entry name" value="MoCF_biosynth"/>
    <property type="match status" value="1"/>
</dbReference>
<dbReference type="GO" id="GO:0016779">
    <property type="term" value="F:nucleotidyltransferase activity"/>
    <property type="evidence" value="ECO:0007669"/>
    <property type="project" value="UniProtKB-KW"/>
</dbReference>
<evidence type="ECO:0000256" key="2">
    <source>
        <dbReference type="ARBA" id="ARBA00023150"/>
    </source>
</evidence>
<dbReference type="SUPFAM" id="SSF53218">
    <property type="entry name" value="Molybdenum cofactor biosynthesis proteins"/>
    <property type="match status" value="1"/>
</dbReference>
<keyword evidence="5" id="KW-1185">Reference proteome</keyword>
<keyword evidence="2" id="KW-0501">Molybdenum cofactor biosynthesis</keyword>